<dbReference type="EMBL" id="JACNIG010000086">
    <property type="protein sequence ID" value="MBC8430822.1"/>
    <property type="molecule type" value="Genomic_DNA"/>
</dbReference>
<dbReference type="InterPro" id="IPR029032">
    <property type="entry name" value="AhpD-like"/>
</dbReference>
<proteinExistence type="predicted"/>
<organism evidence="2 3">
    <name type="scientific">Candidatus Desulfatibia vada</name>
    <dbReference type="NCBI Taxonomy" id="2841696"/>
    <lineage>
        <taxon>Bacteria</taxon>
        <taxon>Pseudomonadati</taxon>
        <taxon>Thermodesulfobacteriota</taxon>
        <taxon>Desulfobacteria</taxon>
        <taxon>Desulfobacterales</taxon>
        <taxon>Desulfobacterales incertae sedis</taxon>
        <taxon>Candidatus Desulfatibia</taxon>
    </lineage>
</organism>
<evidence type="ECO:0000313" key="3">
    <source>
        <dbReference type="Proteomes" id="UP000605201"/>
    </source>
</evidence>
<evidence type="ECO:0000313" key="2">
    <source>
        <dbReference type="EMBL" id="MBC8430822.1"/>
    </source>
</evidence>
<gene>
    <name evidence="2" type="ORF">H8D96_02775</name>
</gene>
<protein>
    <submittedName>
        <fullName evidence="2">Carboxymuconolactone decarboxylase family protein</fullName>
    </submittedName>
</protein>
<dbReference type="InterPro" id="IPR003779">
    <property type="entry name" value="CMD-like"/>
</dbReference>
<accession>A0A8J6TPR2</accession>
<dbReference type="Proteomes" id="UP000605201">
    <property type="component" value="Unassembled WGS sequence"/>
</dbReference>
<dbReference type="SUPFAM" id="SSF69118">
    <property type="entry name" value="AhpD-like"/>
    <property type="match status" value="1"/>
</dbReference>
<evidence type="ECO:0000259" key="1">
    <source>
        <dbReference type="Pfam" id="PF02627"/>
    </source>
</evidence>
<dbReference type="GO" id="GO:0051920">
    <property type="term" value="F:peroxiredoxin activity"/>
    <property type="evidence" value="ECO:0007669"/>
    <property type="project" value="InterPro"/>
</dbReference>
<reference evidence="2 3" key="1">
    <citation type="submission" date="2020-08" db="EMBL/GenBank/DDBJ databases">
        <title>Bridging the membrane lipid divide: bacteria of the FCB group superphylum have the potential to synthesize archaeal ether lipids.</title>
        <authorList>
            <person name="Villanueva L."/>
            <person name="Von Meijenfeldt F.A.B."/>
            <person name="Westbye A.B."/>
            <person name="Yadav S."/>
            <person name="Hopmans E.C."/>
            <person name="Dutilh B.E."/>
            <person name="Sinninghe Damste J.S."/>
        </authorList>
    </citation>
    <scope>NUCLEOTIDE SEQUENCE [LARGE SCALE GENOMIC DNA]</scope>
    <source>
        <strain evidence="2">NIOZ-UU17</strain>
    </source>
</reference>
<dbReference type="Pfam" id="PF02627">
    <property type="entry name" value="CMD"/>
    <property type="match status" value="1"/>
</dbReference>
<name>A0A8J6TPR2_9BACT</name>
<feature type="domain" description="Carboxymuconolactone decarboxylase-like" evidence="1">
    <location>
        <begin position="2"/>
        <end position="47"/>
    </location>
</feature>
<dbReference type="Gene3D" id="1.20.1290.10">
    <property type="entry name" value="AhpD-like"/>
    <property type="match status" value="1"/>
</dbReference>
<dbReference type="AlphaFoldDB" id="A0A8J6TPR2"/>
<sequence length="86" mass="9385">MDERTKMLISLGAATAANCIPCFEYLFEKSREVNLTDEEIQEAVDIAGKVKNGAQIAMKNFIGDIMGDSRQHQHPCEEASSSSCCG</sequence>
<comment type="caution">
    <text evidence="2">The sequence shown here is derived from an EMBL/GenBank/DDBJ whole genome shotgun (WGS) entry which is preliminary data.</text>
</comment>